<evidence type="ECO:0000256" key="2">
    <source>
        <dbReference type="ARBA" id="ARBA00022448"/>
    </source>
</evidence>
<dbReference type="InterPro" id="IPR036259">
    <property type="entry name" value="MFS_trans_sf"/>
</dbReference>
<evidence type="ECO:0000256" key="4">
    <source>
        <dbReference type="ARBA" id="ARBA00022989"/>
    </source>
</evidence>
<evidence type="ECO:0000259" key="7">
    <source>
        <dbReference type="PROSITE" id="PS50850"/>
    </source>
</evidence>
<comment type="caution">
    <text evidence="8">The sequence shown here is derived from an EMBL/GenBank/DDBJ whole genome shotgun (WGS) entry which is preliminary data.</text>
</comment>
<feature type="transmembrane region" description="Helical" evidence="6">
    <location>
        <begin position="398"/>
        <end position="420"/>
    </location>
</feature>
<feature type="domain" description="Major facilitator superfamily (MFS) profile" evidence="7">
    <location>
        <begin position="48"/>
        <end position="457"/>
    </location>
</feature>
<feature type="transmembrane region" description="Helical" evidence="6">
    <location>
        <begin position="368"/>
        <end position="386"/>
    </location>
</feature>
<organism evidence="8 9">
    <name type="scientific">Variovorax rhizosphaerae</name>
    <dbReference type="NCBI Taxonomy" id="1836200"/>
    <lineage>
        <taxon>Bacteria</taxon>
        <taxon>Pseudomonadati</taxon>
        <taxon>Pseudomonadota</taxon>
        <taxon>Betaproteobacteria</taxon>
        <taxon>Burkholderiales</taxon>
        <taxon>Comamonadaceae</taxon>
        <taxon>Variovorax</taxon>
    </lineage>
</organism>
<evidence type="ECO:0000313" key="9">
    <source>
        <dbReference type="Proteomes" id="UP001385892"/>
    </source>
</evidence>
<keyword evidence="5 6" id="KW-0472">Membrane</keyword>
<evidence type="ECO:0000256" key="6">
    <source>
        <dbReference type="SAM" id="Phobius"/>
    </source>
</evidence>
<keyword evidence="9" id="KW-1185">Reference proteome</keyword>
<feature type="transmembrane region" description="Helical" evidence="6">
    <location>
        <begin position="114"/>
        <end position="132"/>
    </location>
</feature>
<evidence type="ECO:0000256" key="3">
    <source>
        <dbReference type="ARBA" id="ARBA00022692"/>
    </source>
</evidence>
<gene>
    <name evidence="8" type="ORF">WKW82_15280</name>
</gene>
<dbReference type="InterPro" id="IPR020846">
    <property type="entry name" value="MFS_dom"/>
</dbReference>
<dbReference type="PANTHER" id="PTHR43791:SF36">
    <property type="entry name" value="TRANSPORTER, PUTATIVE (AFU_ORTHOLOGUE AFUA_6G08340)-RELATED"/>
    <property type="match status" value="1"/>
</dbReference>
<feature type="transmembrane region" description="Helical" evidence="6">
    <location>
        <begin position="172"/>
        <end position="195"/>
    </location>
</feature>
<keyword evidence="3 6" id="KW-0812">Transmembrane</keyword>
<dbReference type="PANTHER" id="PTHR43791">
    <property type="entry name" value="PERMEASE-RELATED"/>
    <property type="match status" value="1"/>
</dbReference>
<dbReference type="SUPFAM" id="SSF103473">
    <property type="entry name" value="MFS general substrate transporter"/>
    <property type="match status" value="1"/>
</dbReference>
<evidence type="ECO:0000256" key="1">
    <source>
        <dbReference type="ARBA" id="ARBA00004141"/>
    </source>
</evidence>
<dbReference type="PROSITE" id="PS50850">
    <property type="entry name" value="MFS"/>
    <property type="match status" value="1"/>
</dbReference>
<protein>
    <submittedName>
        <fullName evidence="8">MFS transporter</fullName>
    </submittedName>
</protein>
<proteinExistence type="predicted"/>
<feature type="transmembrane region" description="Helical" evidence="6">
    <location>
        <begin position="432"/>
        <end position="452"/>
    </location>
</feature>
<dbReference type="Gene3D" id="1.20.1250.20">
    <property type="entry name" value="MFS general substrate transporter like domains"/>
    <property type="match status" value="2"/>
</dbReference>
<keyword evidence="4 6" id="KW-1133">Transmembrane helix</keyword>
<dbReference type="Proteomes" id="UP001385892">
    <property type="component" value="Unassembled WGS sequence"/>
</dbReference>
<keyword evidence="2" id="KW-0813">Transport</keyword>
<reference evidence="8 9" key="1">
    <citation type="submission" date="2024-03" db="EMBL/GenBank/DDBJ databases">
        <title>Novel species of the genus Variovorax.</title>
        <authorList>
            <person name="Liu Q."/>
            <person name="Xin Y.-H."/>
        </authorList>
    </citation>
    <scope>NUCLEOTIDE SEQUENCE [LARGE SCALE GENOMIC DNA]</scope>
    <source>
        <strain evidence="8 9">KACC 18900</strain>
    </source>
</reference>
<dbReference type="CDD" id="cd17319">
    <property type="entry name" value="MFS_ExuT_GudP_like"/>
    <property type="match status" value="1"/>
</dbReference>
<feature type="transmembrane region" description="Helical" evidence="6">
    <location>
        <begin position="84"/>
        <end position="107"/>
    </location>
</feature>
<dbReference type="InterPro" id="IPR011701">
    <property type="entry name" value="MFS"/>
</dbReference>
<dbReference type="EMBL" id="JBBKZT010000006">
    <property type="protein sequence ID" value="MEJ8848020.1"/>
    <property type="molecule type" value="Genomic_DNA"/>
</dbReference>
<feature type="transmembrane region" description="Helical" evidence="6">
    <location>
        <begin position="341"/>
        <end position="362"/>
    </location>
</feature>
<feature type="transmembrane region" description="Helical" evidence="6">
    <location>
        <begin position="207"/>
        <end position="229"/>
    </location>
</feature>
<comment type="subcellular location">
    <subcellularLocation>
        <location evidence="1">Membrane</location>
        <topology evidence="1">Multi-pass membrane protein</topology>
    </subcellularLocation>
</comment>
<name>A0ABU8WKF9_9BURK</name>
<feature type="transmembrane region" description="Helical" evidence="6">
    <location>
        <begin position="138"/>
        <end position="160"/>
    </location>
</feature>
<evidence type="ECO:0000256" key="5">
    <source>
        <dbReference type="ARBA" id="ARBA00023136"/>
    </source>
</evidence>
<sequence>MPPQKIRALTRGRQIHEFQRKCRFRHSGCARRRHRSSQCAYKKIGWRLLPILLLSYMIAFLDRVNVGYAQLGMKKTLPWDNEVYALGAGMFFVGYLIFEVPSNLLLAKIGARKTMLRIMLLWGACAAGMMFVETPMQFYVVRFILGACEAGFFPGVILYFTYWYPSVRRGQVIAIFMSATAIISVLAGPISGATLKYMDGLNGWHGWQWLFLTQGIPAVILGALVYLCLDDKPDQAKWLTDAEKNLVRYNLEMDVGNNGAHGGHSFGQVLRDPKVYVFAASYFILLGCAYTIIFYMPTLIQSWGVKDVLHVGLLAAIPNVFGVIGMILIGRNSDRTGERRFHYFTCVALAAIGMGITTLTIGNLTGSLLALCIATIGMTGATPLFWTAATEYLPKASAAGGIAFVSSLGAIGPSVFPSINAAITKSTGSPTAGIYAVMVAYFFCGTLLVLVVGKRKAGFVPGPKVAVH</sequence>
<feature type="transmembrane region" description="Helical" evidence="6">
    <location>
        <begin position="44"/>
        <end position="64"/>
    </location>
</feature>
<accession>A0ABU8WKF9</accession>
<feature type="transmembrane region" description="Helical" evidence="6">
    <location>
        <begin position="275"/>
        <end position="296"/>
    </location>
</feature>
<evidence type="ECO:0000313" key="8">
    <source>
        <dbReference type="EMBL" id="MEJ8848020.1"/>
    </source>
</evidence>
<feature type="transmembrane region" description="Helical" evidence="6">
    <location>
        <begin position="308"/>
        <end position="329"/>
    </location>
</feature>
<dbReference type="Pfam" id="PF07690">
    <property type="entry name" value="MFS_1"/>
    <property type="match status" value="1"/>
</dbReference>